<comment type="subcellular location">
    <subcellularLocation>
        <location evidence="1">Secreted</location>
    </subcellularLocation>
</comment>
<dbReference type="PROSITE" id="PS01009">
    <property type="entry name" value="CRISP_1"/>
    <property type="match status" value="1"/>
</dbReference>
<feature type="compositionally biased region" description="Low complexity" evidence="3">
    <location>
        <begin position="8"/>
        <end position="23"/>
    </location>
</feature>
<reference evidence="5" key="1">
    <citation type="submission" date="2022-07" db="EMBL/GenBank/DDBJ databases">
        <authorList>
            <person name="Trinca V."/>
            <person name="Uliana J.V.C."/>
            <person name="Torres T.T."/>
            <person name="Ward R.J."/>
            <person name="Monesi N."/>
        </authorList>
    </citation>
    <scope>NUCLEOTIDE SEQUENCE</scope>
    <source>
        <strain evidence="5">HSMRA1968</strain>
        <tissue evidence="5">Whole embryos</tissue>
    </source>
</reference>
<dbReference type="Gene3D" id="3.40.33.10">
    <property type="entry name" value="CAP"/>
    <property type="match status" value="1"/>
</dbReference>
<dbReference type="SUPFAM" id="SSF55797">
    <property type="entry name" value="PR-1-like"/>
    <property type="match status" value="1"/>
</dbReference>
<dbReference type="Proteomes" id="UP001151699">
    <property type="component" value="Chromosome B"/>
</dbReference>
<dbReference type="SMART" id="SM00198">
    <property type="entry name" value="SCP"/>
    <property type="match status" value="1"/>
</dbReference>
<evidence type="ECO:0000256" key="2">
    <source>
        <dbReference type="ARBA" id="ARBA00022525"/>
    </source>
</evidence>
<dbReference type="FunFam" id="3.40.33.10:FF:000002">
    <property type="entry name" value="Golgi-associated plant pathogenesis-related protein 1"/>
    <property type="match status" value="1"/>
</dbReference>
<feature type="region of interest" description="Disordered" evidence="3">
    <location>
        <begin position="1"/>
        <end position="23"/>
    </location>
</feature>
<evidence type="ECO:0000256" key="3">
    <source>
        <dbReference type="SAM" id="MobiDB-lite"/>
    </source>
</evidence>
<comment type="caution">
    <text evidence="5">The sequence shown here is derived from an EMBL/GenBank/DDBJ whole genome shotgun (WGS) entry which is preliminary data.</text>
</comment>
<organism evidence="5 6">
    <name type="scientific">Pseudolycoriella hygida</name>
    <dbReference type="NCBI Taxonomy" id="35572"/>
    <lineage>
        <taxon>Eukaryota</taxon>
        <taxon>Metazoa</taxon>
        <taxon>Ecdysozoa</taxon>
        <taxon>Arthropoda</taxon>
        <taxon>Hexapoda</taxon>
        <taxon>Insecta</taxon>
        <taxon>Pterygota</taxon>
        <taxon>Neoptera</taxon>
        <taxon>Endopterygota</taxon>
        <taxon>Diptera</taxon>
        <taxon>Nematocera</taxon>
        <taxon>Sciaroidea</taxon>
        <taxon>Sciaridae</taxon>
        <taxon>Pseudolycoriella</taxon>
    </lineage>
</organism>
<dbReference type="InterPro" id="IPR014044">
    <property type="entry name" value="CAP_dom"/>
</dbReference>
<dbReference type="InterPro" id="IPR001283">
    <property type="entry name" value="CRISP-related"/>
</dbReference>
<accession>A0A9Q0S4G6</accession>
<dbReference type="InterPro" id="IPR034113">
    <property type="entry name" value="SCP_GAPR1-like"/>
</dbReference>
<dbReference type="InterPro" id="IPR035940">
    <property type="entry name" value="CAP_sf"/>
</dbReference>
<dbReference type="InterPro" id="IPR018244">
    <property type="entry name" value="Allrgn_V5/Tpx1_CS"/>
</dbReference>
<keyword evidence="6" id="KW-1185">Reference proteome</keyword>
<name>A0A9Q0S4G6_9DIPT</name>
<feature type="domain" description="SCP" evidence="4">
    <location>
        <begin position="94"/>
        <end position="224"/>
    </location>
</feature>
<dbReference type="AlphaFoldDB" id="A0A9Q0S4G6"/>
<dbReference type="PRINTS" id="PR00837">
    <property type="entry name" value="V5TPXLIKE"/>
</dbReference>
<dbReference type="CDD" id="cd05382">
    <property type="entry name" value="CAP_GAPR1-like"/>
    <property type="match status" value="1"/>
</dbReference>
<proteinExistence type="predicted"/>
<dbReference type="Pfam" id="PF00188">
    <property type="entry name" value="CAP"/>
    <property type="match status" value="1"/>
</dbReference>
<dbReference type="EMBL" id="WJQU01000002">
    <property type="protein sequence ID" value="KAJ6643135.1"/>
    <property type="molecule type" value="Genomic_DNA"/>
</dbReference>
<evidence type="ECO:0000259" key="4">
    <source>
        <dbReference type="SMART" id="SM00198"/>
    </source>
</evidence>
<dbReference type="PANTHER" id="PTHR10334">
    <property type="entry name" value="CYSTEINE-RICH SECRETORY PROTEIN-RELATED"/>
    <property type="match status" value="1"/>
</dbReference>
<protein>
    <submittedName>
        <fullName evidence="5">Golgi-associated plant pathogenesis-related protein 1</fullName>
    </submittedName>
</protein>
<evidence type="ECO:0000256" key="1">
    <source>
        <dbReference type="ARBA" id="ARBA00004613"/>
    </source>
</evidence>
<dbReference type="OrthoDB" id="337038at2759"/>
<gene>
    <name evidence="5" type="primary">GLIPR2_4</name>
    <name evidence="5" type="ORF">Bhyg_08091</name>
</gene>
<sequence length="234" mass="26246">MFNRQRKTVTTSTVQGPSSSSSAVTRTIITSSSSHSQFFKDHFKTTQNAKESSLSERLDQLTIKQPRNAPCEKNTVTPKKTSTLPSTAVETDYEFQSDCLNAHNEYRRRHGVGPLKLNPTLNDFAQNWANTIASKRQMQHSSERKYGENIYWSCGKSVDGKAPVDSWYDEIKLYNYKNASFSSGTGHFTQVVWKNTTDLGVGVARIGNEAYVVASYYPPGNYSGEFSKNVFPPK</sequence>
<dbReference type="GO" id="GO:0005576">
    <property type="term" value="C:extracellular region"/>
    <property type="evidence" value="ECO:0007669"/>
    <property type="project" value="UniProtKB-SubCell"/>
</dbReference>
<evidence type="ECO:0000313" key="6">
    <source>
        <dbReference type="Proteomes" id="UP001151699"/>
    </source>
</evidence>
<keyword evidence="2" id="KW-0964">Secreted</keyword>
<evidence type="ECO:0000313" key="5">
    <source>
        <dbReference type="EMBL" id="KAJ6643135.1"/>
    </source>
</evidence>